<dbReference type="InterPro" id="IPR036217">
    <property type="entry name" value="MethylDNA_cys_MeTrfase_DNAb"/>
</dbReference>
<evidence type="ECO:0000256" key="5">
    <source>
        <dbReference type="ARBA" id="ARBA00023204"/>
    </source>
</evidence>
<evidence type="ECO:0000256" key="6">
    <source>
        <dbReference type="ARBA" id="ARBA00049348"/>
    </source>
</evidence>
<evidence type="ECO:0000256" key="1">
    <source>
        <dbReference type="ARBA" id="ARBA00001286"/>
    </source>
</evidence>
<comment type="catalytic activity">
    <reaction evidence="6">
        <text>a 6-O-methyl-2'-deoxyguanosine in DNA + L-cysteinyl-[protein] = S-methyl-L-cysteinyl-[protein] + a 2'-deoxyguanosine in DNA</text>
        <dbReference type="Rhea" id="RHEA:24000"/>
        <dbReference type="Rhea" id="RHEA-COMP:10131"/>
        <dbReference type="Rhea" id="RHEA-COMP:10132"/>
        <dbReference type="Rhea" id="RHEA-COMP:11367"/>
        <dbReference type="Rhea" id="RHEA-COMP:11368"/>
        <dbReference type="ChEBI" id="CHEBI:29950"/>
        <dbReference type="ChEBI" id="CHEBI:82612"/>
        <dbReference type="ChEBI" id="CHEBI:85445"/>
        <dbReference type="ChEBI" id="CHEBI:85448"/>
        <dbReference type="EC" id="2.1.1.63"/>
    </reaction>
</comment>
<feature type="domain" description="Methylated-DNA-[protein]-cysteine S-methyltransferase DNA binding" evidence="7">
    <location>
        <begin position="20"/>
        <end position="96"/>
    </location>
</feature>
<dbReference type="PROSITE" id="PS00374">
    <property type="entry name" value="MGMT"/>
    <property type="match status" value="1"/>
</dbReference>
<evidence type="ECO:0000259" key="7">
    <source>
        <dbReference type="Pfam" id="PF01035"/>
    </source>
</evidence>
<comment type="catalytic activity">
    <reaction evidence="1">
        <text>a 4-O-methyl-thymidine in DNA + L-cysteinyl-[protein] = a thymidine in DNA + S-methyl-L-cysteinyl-[protein]</text>
        <dbReference type="Rhea" id="RHEA:53428"/>
        <dbReference type="Rhea" id="RHEA-COMP:10131"/>
        <dbReference type="Rhea" id="RHEA-COMP:10132"/>
        <dbReference type="Rhea" id="RHEA-COMP:13555"/>
        <dbReference type="Rhea" id="RHEA-COMP:13556"/>
        <dbReference type="ChEBI" id="CHEBI:29950"/>
        <dbReference type="ChEBI" id="CHEBI:82612"/>
        <dbReference type="ChEBI" id="CHEBI:137386"/>
        <dbReference type="ChEBI" id="CHEBI:137387"/>
        <dbReference type="EC" id="2.1.1.63"/>
    </reaction>
</comment>
<comment type="caution">
    <text evidence="8">The sequence shown here is derived from an EMBL/GenBank/DDBJ whole genome shotgun (WGS) entry which is preliminary data.</text>
</comment>
<dbReference type="InterPro" id="IPR014048">
    <property type="entry name" value="MethylDNA_cys_MeTrfase_DNA-bd"/>
</dbReference>
<dbReference type="GO" id="GO:0003908">
    <property type="term" value="F:methylated-DNA-[protein]-cysteine S-methyltransferase activity"/>
    <property type="evidence" value="ECO:0007669"/>
    <property type="project" value="UniProtKB-EC"/>
</dbReference>
<dbReference type="AlphaFoldDB" id="A0A7J3ZLB8"/>
<evidence type="ECO:0000256" key="2">
    <source>
        <dbReference type="ARBA" id="ARBA00022603"/>
    </source>
</evidence>
<dbReference type="SUPFAM" id="SSF46767">
    <property type="entry name" value="Methylated DNA-protein cysteine methyltransferase, C-terminal domain"/>
    <property type="match status" value="1"/>
</dbReference>
<evidence type="ECO:0000256" key="4">
    <source>
        <dbReference type="ARBA" id="ARBA00022763"/>
    </source>
</evidence>
<name>A0A7J3ZLB8_9CREN</name>
<keyword evidence="3" id="KW-0808">Transferase</keyword>
<keyword evidence="5" id="KW-0234">DNA repair</keyword>
<keyword evidence="2" id="KW-0489">Methyltransferase</keyword>
<sequence>MIVLTSRGFRRAREGDYLEAIKALLLLIPIGKVVSYDDIARLLGLHPRVLGRILAKNEDAPIVPCHRVVRKSGGLGGYSIHGGVRVKKRLLELEGVRLDARGRVRPECFVSLRKKLL</sequence>
<dbReference type="NCBIfam" id="TIGR00589">
    <property type="entry name" value="ogt"/>
    <property type="match status" value="1"/>
</dbReference>
<dbReference type="Gene3D" id="1.10.10.10">
    <property type="entry name" value="Winged helix-like DNA-binding domain superfamily/Winged helix DNA-binding domain"/>
    <property type="match status" value="1"/>
</dbReference>
<evidence type="ECO:0000313" key="8">
    <source>
        <dbReference type="EMBL" id="HHQ80230.1"/>
    </source>
</evidence>
<dbReference type="PANTHER" id="PTHR10815:SF13">
    <property type="entry name" value="METHYLATED-DNA--PROTEIN-CYSTEINE METHYLTRANSFERASE"/>
    <property type="match status" value="1"/>
</dbReference>
<dbReference type="PANTHER" id="PTHR10815">
    <property type="entry name" value="METHYLATED-DNA--PROTEIN-CYSTEINE METHYLTRANSFERASE"/>
    <property type="match status" value="1"/>
</dbReference>
<reference evidence="8" key="1">
    <citation type="journal article" date="2020" name="mSystems">
        <title>Genome- and Community-Level Interaction Insights into Carbon Utilization and Element Cycling Functions of Hydrothermarchaeota in Hydrothermal Sediment.</title>
        <authorList>
            <person name="Zhou Z."/>
            <person name="Liu Y."/>
            <person name="Xu W."/>
            <person name="Pan J."/>
            <person name="Luo Z.H."/>
            <person name="Li M."/>
        </authorList>
    </citation>
    <scope>NUCLEOTIDE SEQUENCE [LARGE SCALE GENOMIC DNA]</scope>
    <source>
        <strain evidence="8">SpSt-1116</strain>
    </source>
</reference>
<accession>A0A7J3ZLB8</accession>
<dbReference type="GO" id="GO:0006281">
    <property type="term" value="P:DNA repair"/>
    <property type="evidence" value="ECO:0007669"/>
    <property type="project" value="UniProtKB-KW"/>
</dbReference>
<proteinExistence type="predicted"/>
<evidence type="ECO:0000256" key="3">
    <source>
        <dbReference type="ARBA" id="ARBA00022679"/>
    </source>
</evidence>
<dbReference type="InterPro" id="IPR036388">
    <property type="entry name" value="WH-like_DNA-bd_sf"/>
</dbReference>
<gene>
    <name evidence="8" type="ORF">ENM78_02030</name>
</gene>
<dbReference type="Pfam" id="PF01035">
    <property type="entry name" value="DNA_binding_1"/>
    <property type="match status" value="1"/>
</dbReference>
<dbReference type="EMBL" id="DRZC01000028">
    <property type="protein sequence ID" value="HHQ80230.1"/>
    <property type="molecule type" value="Genomic_DNA"/>
</dbReference>
<dbReference type="InterPro" id="IPR001497">
    <property type="entry name" value="MethylDNA_cys_MeTrfase_AS"/>
</dbReference>
<organism evidence="8">
    <name type="scientific">Fervidicoccus fontis</name>
    <dbReference type="NCBI Taxonomy" id="683846"/>
    <lineage>
        <taxon>Archaea</taxon>
        <taxon>Thermoproteota</taxon>
        <taxon>Thermoprotei</taxon>
        <taxon>Fervidicoccales</taxon>
        <taxon>Fervidicoccaceae</taxon>
        <taxon>Fervidicoccus</taxon>
    </lineage>
</organism>
<dbReference type="GO" id="GO:0032259">
    <property type="term" value="P:methylation"/>
    <property type="evidence" value="ECO:0007669"/>
    <property type="project" value="UniProtKB-KW"/>
</dbReference>
<dbReference type="CDD" id="cd06445">
    <property type="entry name" value="ATase"/>
    <property type="match status" value="1"/>
</dbReference>
<keyword evidence="4" id="KW-0227">DNA damage</keyword>
<protein>
    <submittedName>
        <fullName evidence="8">MGMT family protein</fullName>
    </submittedName>
</protein>